<dbReference type="EMBL" id="FNKY01000001">
    <property type="protein sequence ID" value="SDR00764.1"/>
    <property type="molecule type" value="Genomic_DNA"/>
</dbReference>
<keyword evidence="1" id="KW-0812">Transmembrane</keyword>
<dbReference type="RefSeq" id="WP_074634021.1">
    <property type="nucleotide sequence ID" value="NZ_FNKY01000001.1"/>
</dbReference>
<dbReference type="Proteomes" id="UP000183471">
    <property type="component" value="Unassembled WGS sequence"/>
</dbReference>
<sequence length="330" mass="37323">MRKSLTYFWIVLLFLTIVPLGQAQIAPPEKDKPTGSAENKMMPPTMILERIETLSKLDLINEKLIKINDHVEDTHWINPLIASLAGLIGVFLGGGINYLLQKKRLESERVGLDATMRHELALAKKRATLEITNSIVDWRLKQMSLLYGPLHALLGQSKALYCQMGDILVRIHRDQFQKVGGELQIMINPEGWKRFRTVLHISSVYGKNFGVDPYFDEIVGLGGQIVHIIEKNAGYALADQHELMSVFGCYLAHFAVLKQLHKIEKEKRESLQASQIEEKNDSDVSIAGLLVEDSAVFPQQIQVLIDDGFQKINSELENWREQITARSENG</sequence>
<keyword evidence="1" id="KW-1133">Transmembrane helix</keyword>
<evidence type="ECO:0000256" key="1">
    <source>
        <dbReference type="SAM" id="Phobius"/>
    </source>
</evidence>
<organism evidence="2 3">
    <name type="scientific">Nitrosospira multiformis</name>
    <dbReference type="NCBI Taxonomy" id="1231"/>
    <lineage>
        <taxon>Bacteria</taxon>
        <taxon>Pseudomonadati</taxon>
        <taxon>Pseudomonadota</taxon>
        <taxon>Betaproteobacteria</taxon>
        <taxon>Nitrosomonadales</taxon>
        <taxon>Nitrosomonadaceae</taxon>
        <taxon>Nitrosospira</taxon>
    </lineage>
</organism>
<keyword evidence="3" id="KW-1185">Reference proteome</keyword>
<evidence type="ECO:0000313" key="2">
    <source>
        <dbReference type="EMBL" id="SDR00764.1"/>
    </source>
</evidence>
<accession>A0ABY0TL92</accession>
<protein>
    <submittedName>
        <fullName evidence="2">Uncharacterized protein</fullName>
    </submittedName>
</protein>
<name>A0ABY0TL92_9PROT</name>
<feature type="transmembrane region" description="Helical" evidence="1">
    <location>
        <begin position="80"/>
        <end position="100"/>
    </location>
</feature>
<evidence type="ECO:0000313" key="3">
    <source>
        <dbReference type="Proteomes" id="UP000183471"/>
    </source>
</evidence>
<gene>
    <name evidence="2" type="ORF">SAMN05216402_3225</name>
</gene>
<reference evidence="2 3" key="1">
    <citation type="submission" date="2016-10" db="EMBL/GenBank/DDBJ databases">
        <authorList>
            <person name="Varghese N."/>
            <person name="Submissions S."/>
        </authorList>
    </citation>
    <scope>NUCLEOTIDE SEQUENCE [LARGE SCALE GENOMIC DNA]</scope>
    <source>
        <strain evidence="2 3">Nl1</strain>
    </source>
</reference>
<proteinExistence type="predicted"/>
<keyword evidence="1" id="KW-0472">Membrane</keyword>
<comment type="caution">
    <text evidence="2">The sequence shown here is derived from an EMBL/GenBank/DDBJ whole genome shotgun (WGS) entry which is preliminary data.</text>
</comment>